<protein>
    <recommendedName>
        <fullName evidence="4">Guanylate cyclase domain-containing protein</fullName>
    </recommendedName>
</protein>
<keyword evidence="3" id="KW-1185">Reference proteome</keyword>
<feature type="compositionally biased region" description="Polar residues" evidence="1">
    <location>
        <begin position="282"/>
        <end position="301"/>
    </location>
</feature>
<sequence length="332" mass="35011">MDTDSETHHHGPGEYLGVLVVDAEGFSAHDDVRQKRLAGLVPRVLEKAAARSGTEALWNGRRFPAHRGDGYLFGFDPGLLARVVDFYLDALQSELRSWGRSLRAEGMSLRLRASVHAGPLQDFDSLLADSPAGKVMIDTHRAVDAPQVRALLEESDPGVTFLGTVVSEEVMERVVRAGHSVRRPSEFVVAPLEVAGKDYRGTGYLRVPVPSGDLLVHGLLRGQPEEHEEPVDTSAAPQHGTTTNTGGDVDGGNVVQGGHVGSFGDHGNRATHGSVAVGSATGPGTTVGHTVDQSSGKQEFSGNFGMGGDGNFGPSAGRRVGTARDDESGGQR</sequence>
<dbReference type="EMBL" id="JACGWZ010000001">
    <property type="protein sequence ID" value="MBA8823011.1"/>
    <property type="molecule type" value="Genomic_DNA"/>
</dbReference>
<evidence type="ECO:0000313" key="2">
    <source>
        <dbReference type="EMBL" id="MBA8823011.1"/>
    </source>
</evidence>
<evidence type="ECO:0000256" key="1">
    <source>
        <dbReference type="SAM" id="MobiDB-lite"/>
    </source>
</evidence>
<gene>
    <name evidence="2" type="ORF">FHX42_000340</name>
</gene>
<evidence type="ECO:0000313" key="3">
    <source>
        <dbReference type="Proteomes" id="UP000569329"/>
    </source>
</evidence>
<dbReference type="RefSeq" id="WP_182542406.1">
    <property type="nucleotide sequence ID" value="NZ_JACGWZ010000001.1"/>
</dbReference>
<reference evidence="2 3" key="1">
    <citation type="submission" date="2020-07" db="EMBL/GenBank/DDBJ databases">
        <title>Sequencing the genomes of 1000 actinobacteria strains.</title>
        <authorList>
            <person name="Klenk H.-P."/>
        </authorList>
    </citation>
    <scope>NUCLEOTIDE SEQUENCE [LARGE SCALE GENOMIC DNA]</scope>
    <source>
        <strain evidence="2 3">DSM 45975</strain>
    </source>
</reference>
<accession>A0A839DV24</accession>
<comment type="caution">
    <text evidence="2">The sequence shown here is derived from an EMBL/GenBank/DDBJ whole genome shotgun (WGS) entry which is preliminary data.</text>
</comment>
<proteinExistence type="predicted"/>
<name>A0A839DV24_9PSEU</name>
<feature type="region of interest" description="Disordered" evidence="1">
    <location>
        <begin position="224"/>
        <end position="252"/>
    </location>
</feature>
<feature type="region of interest" description="Disordered" evidence="1">
    <location>
        <begin position="279"/>
        <end position="332"/>
    </location>
</feature>
<evidence type="ECO:0008006" key="4">
    <source>
        <dbReference type="Google" id="ProtNLM"/>
    </source>
</evidence>
<organism evidence="2 3">
    <name type="scientific">Halosaccharopolyspora lacisalsi</name>
    <dbReference type="NCBI Taxonomy" id="1000566"/>
    <lineage>
        <taxon>Bacteria</taxon>
        <taxon>Bacillati</taxon>
        <taxon>Actinomycetota</taxon>
        <taxon>Actinomycetes</taxon>
        <taxon>Pseudonocardiales</taxon>
        <taxon>Pseudonocardiaceae</taxon>
        <taxon>Halosaccharopolyspora</taxon>
    </lineage>
</organism>
<feature type="compositionally biased region" description="Basic and acidic residues" evidence="1">
    <location>
        <begin position="322"/>
        <end position="332"/>
    </location>
</feature>
<dbReference type="Proteomes" id="UP000569329">
    <property type="component" value="Unassembled WGS sequence"/>
</dbReference>
<dbReference type="AlphaFoldDB" id="A0A839DV24"/>